<reference evidence="3" key="1">
    <citation type="submission" date="2016-10" db="EMBL/GenBank/DDBJ databases">
        <authorList>
            <person name="Varghese N."/>
            <person name="Submissions S."/>
        </authorList>
    </citation>
    <scope>NUCLEOTIDE SEQUENCE [LARGE SCALE GENOMIC DNA]</scope>
    <source>
        <strain evidence="3">DSM 24536</strain>
    </source>
</reference>
<dbReference type="EMBL" id="FNHH01000010">
    <property type="protein sequence ID" value="SDM34431.1"/>
    <property type="molecule type" value="Genomic_DNA"/>
</dbReference>
<dbReference type="AlphaFoldDB" id="A0A1G9SG98"/>
<evidence type="ECO:0000313" key="3">
    <source>
        <dbReference type="Proteomes" id="UP000199226"/>
    </source>
</evidence>
<keyword evidence="3" id="KW-1185">Reference proteome</keyword>
<gene>
    <name evidence="2" type="ORF">SAMN05421813_11042</name>
</gene>
<dbReference type="PROSITE" id="PS51257">
    <property type="entry name" value="PROKAR_LIPOPROTEIN"/>
    <property type="match status" value="1"/>
</dbReference>
<feature type="signal peptide" evidence="1">
    <location>
        <begin position="1"/>
        <end position="24"/>
    </location>
</feature>
<keyword evidence="1" id="KW-0732">Signal</keyword>
<dbReference type="Proteomes" id="UP000199226">
    <property type="component" value="Unassembled WGS sequence"/>
</dbReference>
<accession>A0A1G9SG98</accession>
<dbReference type="InterPro" id="IPR024302">
    <property type="entry name" value="SusD-like"/>
</dbReference>
<keyword evidence="2" id="KW-0449">Lipoprotein</keyword>
<evidence type="ECO:0000256" key="1">
    <source>
        <dbReference type="SAM" id="SignalP"/>
    </source>
</evidence>
<dbReference type="Gene3D" id="1.25.40.390">
    <property type="match status" value="1"/>
</dbReference>
<protein>
    <submittedName>
        <fullName evidence="2">Susd and RagB outer membrane lipoprotein</fullName>
    </submittedName>
</protein>
<evidence type="ECO:0000313" key="2">
    <source>
        <dbReference type="EMBL" id="SDM34431.1"/>
    </source>
</evidence>
<proteinExistence type="predicted"/>
<organism evidence="2 3">
    <name type="scientific">Daejeonella rubra</name>
    <dbReference type="NCBI Taxonomy" id="990371"/>
    <lineage>
        <taxon>Bacteria</taxon>
        <taxon>Pseudomonadati</taxon>
        <taxon>Bacteroidota</taxon>
        <taxon>Sphingobacteriia</taxon>
        <taxon>Sphingobacteriales</taxon>
        <taxon>Sphingobacteriaceae</taxon>
        <taxon>Daejeonella</taxon>
    </lineage>
</organism>
<dbReference type="STRING" id="990371.SAMN05421813_11042"/>
<dbReference type="InterPro" id="IPR011990">
    <property type="entry name" value="TPR-like_helical_dom_sf"/>
</dbReference>
<dbReference type="Pfam" id="PF12741">
    <property type="entry name" value="SusD-like"/>
    <property type="match status" value="1"/>
</dbReference>
<sequence length="515" mass="56495">MKKYKLYIVASSLALFTAIGISSCTDKFEEYNTDTSRLTELDASAVGNAFAASQHRGVMFSWQLFNSLFGDLQAQYFGNIAQNFGSDRNVMVGNWLNGAWNGFYNQAPALLGVLENTKPGGKAANPAVYAIANIWKVRMYQPMTDYWGPIPYSAVGNGLKQVDYDAQDVIYKDFLTTLAKSTADLQAFKGKNVLGNNDLIYNGDVDQWIRFANTLRLRIAIRISGVEPALAKSNAEAAVAGGVMETNAHDAYIKTTANNINSMNQATAWNEFRMSAAMESVLTGYEDPRITKMYAPIEGTTATYKGIRNGYTQVELGLPANQNTKLSNVNDRFTPANQNTNPFEVIMSAEAWFLRAEGVLKGWNMGGGTAKTYYEKGIETSMKQWGISDAAAIAAYTASTKTPIAVTGAVVSPALSDITIVWSADASKQLEQIITQKWIALWPNGVEAWTEYRRTGFPKLYPRMNSESLVVSKDQVVRRVPYVIGETQTNPAGLATGVAKLGGADNEATRLWWNK</sequence>
<dbReference type="SUPFAM" id="SSF48452">
    <property type="entry name" value="TPR-like"/>
    <property type="match status" value="1"/>
</dbReference>
<feature type="chain" id="PRO_5011592259" evidence="1">
    <location>
        <begin position="25"/>
        <end position="515"/>
    </location>
</feature>
<dbReference type="OrthoDB" id="9766256at2"/>
<dbReference type="RefSeq" id="WP_090704028.1">
    <property type="nucleotide sequence ID" value="NZ_FNHH01000010.1"/>
</dbReference>
<name>A0A1G9SG98_9SPHI</name>